<gene>
    <name evidence="1" type="ORF">ASPVEDRAFT_881855</name>
</gene>
<evidence type="ECO:0000313" key="1">
    <source>
        <dbReference type="EMBL" id="OJI98798.1"/>
    </source>
</evidence>
<accession>A0A1L9PBB0</accession>
<reference evidence="2" key="1">
    <citation type="journal article" date="2017" name="Genome Biol.">
        <title>Comparative genomics reveals high biological diversity and specific adaptations in the industrially and medically important fungal genus Aspergillus.</title>
        <authorList>
            <person name="de Vries R.P."/>
            <person name="Riley R."/>
            <person name="Wiebenga A."/>
            <person name="Aguilar-Osorio G."/>
            <person name="Amillis S."/>
            <person name="Uchima C.A."/>
            <person name="Anderluh G."/>
            <person name="Asadollahi M."/>
            <person name="Askin M."/>
            <person name="Barry K."/>
            <person name="Battaglia E."/>
            <person name="Bayram O."/>
            <person name="Benocci T."/>
            <person name="Braus-Stromeyer S.A."/>
            <person name="Caldana C."/>
            <person name="Canovas D."/>
            <person name="Cerqueira G.C."/>
            <person name="Chen F."/>
            <person name="Chen W."/>
            <person name="Choi C."/>
            <person name="Clum A."/>
            <person name="Dos Santos R.A."/>
            <person name="Damasio A.R."/>
            <person name="Diallinas G."/>
            <person name="Emri T."/>
            <person name="Fekete E."/>
            <person name="Flipphi M."/>
            <person name="Freyberg S."/>
            <person name="Gallo A."/>
            <person name="Gournas C."/>
            <person name="Habgood R."/>
            <person name="Hainaut M."/>
            <person name="Harispe M.L."/>
            <person name="Henrissat B."/>
            <person name="Hilden K.S."/>
            <person name="Hope R."/>
            <person name="Hossain A."/>
            <person name="Karabika E."/>
            <person name="Karaffa L."/>
            <person name="Karanyi Z."/>
            <person name="Krasevec N."/>
            <person name="Kuo A."/>
            <person name="Kusch H."/>
            <person name="LaButti K."/>
            <person name="Lagendijk E.L."/>
            <person name="Lapidus A."/>
            <person name="Levasseur A."/>
            <person name="Lindquist E."/>
            <person name="Lipzen A."/>
            <person name="Logrieco A.F."/>
            <person name="MacCabe A."/>
            <person name="Maekelae M.R."/>
            <person name="Malavazi I."/>
            <person name="Melin P."/>
            <person name="Meyer V."/>
            <person name="Mielnichuk N."/>
            <person name="Miskei M."/>
            <person name="Molnar A.P."/>
            <person name="Mule G."/>
            <person name="Ngan C.Y."/>
            <person name="Orejas M."/>
            <person name="Orosz E."/>
            <person name="Ouedraogo J.P."/>
            <person name="Overkamp K.M."/>
            <person name="Park H.-S."/>
            <person name="Perrone G."/>
            <person name="Piumi F."/>
            <person name="Punt P.J."/>
            <person name="Ram A.F."/>
            <person name="Ramon A."/>
            <person name="Rauscher S."/>
            <person name="Record E."/>
            <person name="Riano-Pachon D.M."/>
            <person name="Robert V."/>
            <person name="Roehrig J."/>
            <person name="Ruller R."/>
            <person name="Salamov A."/>
            <person name="Salih N.S."/>
            <person name="Samson R.A."/>
            <person name="Sandor E."/>
            <person name="Sanguinetti M."/>
            <person name="Schuetze T."/>
            <person name="Sepcic K."/>
            <person name="Shelest E."/>
            <person name="Sherlock G."/>
            <person name="Sophianopoulou V."/>
            <person name="Squina F.M."/>
            <person name="Sun H."/>
            <person name="Susca A."/>
            <person name="Todd R.B."/>
            <person name="Tsang A."/>
            <person name="Unkles S.E."/>
            <person name="van de Wiele N."/>
            <person name="van Rossen-Uffink D."/>
            <person name="Oliveira J.V."/>
            <person name="Vesth T.C."/>
            <person name="Visser J."/>
            <person name="Yu J.-H."/>
            <person name="Zhou M."/>
            <person name="Andersen M.R."/>
            <person name="Archer D.B."/>
            <person name="Baker S.E."/>
            <person name="Benoit I."/>
            <person name="Brakhage A.A."/>
            <person name="Braus G.H."/>
            <person name="Fischer R."/>
            <person name="Frisvad J.C."/>
            <person name="Goldman G.H."/>
            <person name="Houbraken J."/>
            <person name="Oakley B."/>
            <person name="Pocsi I."/>
            <person name="Scazzocchio C."/>
            <person name="Seiboth B."/>
            <person name="vanKuyk P.A."/>
            <person name="Wortman J."/>
            <person name="Dyer P.S."/>
            <person name="Grigoriev I.V."/>
        </authorList>
    </citation>
    <scope>NUCLEOTIDE SEQUENCE [LARGE SCALE GENOMIC DNA]</scope>
    <source>
        <strain evidence="2">CBS 583.65</strain>
    </source>
</reference>
<dbReference type="EMBL" id="KV878126">
    <property type="protein sequence ID" value="OJI98798.1"/>
    <property type="molecule type" value="Genomic_DNA"/>
</dbReference>
<keyword evidence="2" id="KW-1185">Reference proteome</keyword>
<protein>
    <submittedName>
        <fullName evidence="1">Uncharacterized protein</fullName>
    </submittedName>
</protein>
<dbReference type="Proteomes" id="UP000184073">
    <property type="component" value="Unassembled WGS sequence"/>
</dbReference>
<proteinExistence type="predicted"/>
<dbReference type="VEuPathDB" id="FungiDB:ASPVEDRAFT_881855"/>
<name>A0A1L9PBB0_ASPVE</name>
<dbReference type="GeneID" id="63733763"/>
<dbReference type="OrthoDB" id="4424523at2759"/>
<dbReference type="AlphaFoldDB" id="A0A1L9PBB0"/>
<dbReference type="RefSeq" id="XP_040664561.1">
    <property type="nucleotide sequence ID" value="XM_040818252.1"/>
</dbReference>
<sequence>MESDEARPIALFPRPFLLDKLGEWCLKAVEAWPELDETSDNYDGIMKTQVEFLWELWKDTTDQYPVAYLEREADGTYDPLACSIYARYPSALEIYSGQVTLQRRK</sequence>
<evidence type="ECO:0000313" key="2">
    <source>
        <dbReference type="Proteomes" id="UP000184073"/>
    </source>
</evidence>
<organism evidence="1 2">
    <name type="scientific">Aspergillus versicolor CBS 583.65</name>
    <dbReference type="NCBI Taxonomy" id="1036611"/>
    <lineage>
        <taxon>Eukaryota</taxon>
        <taxon>Fungi</taxon>
        <taxon>Dikarya</taxon>
        <taxon>Ascomycota</taxon>
        <taxon>Pezizomycotina</taxon>
        <taxon>Eurotiomycetes</taxon>
        <taxon>Eurotiomycetidae</taxon>
        <taxon>Eurotiales</taxon>
        <taxon>Aspergillaceae</taxon>
        <taxon>Aspergillus</taxon>
        <taxon>Aspergillus subgen. Nidulantes</taxon>
    </lineage>
</organism>